<dbReference type="Gene3D" id="4.10.240.10">
    <property type="entry name" value="Zn(2)-C6 fungal-type DNA-binding domain"/>
    <property type="match status" value="1"/>
</dbReference>
<evidence type="ECO:0000256" key="6">
    <source>
        <dbReference type="ARBA" id="ARBA00023163"/>
    </source>
</evidence>
<dbReference type="InterPro" id="IPR036864">
    <property type="entry name" value="Zn2-C6_fun-type_DNA-bd_sf"/>
</dbReference>
<dbReference type="GO" id="GO:0005634">
    <property type="term" value="C:nucleus"/>
    <property type="evidence" value="ECO:0007669"/>
    <property type="project" value="UniProtKB-SubCell"/>
</dbReference>
<evidence type="ECO:0000256" key="2">
    <source>
        <dbReference type="ARBA" id="ARBA00022723"/>
    </source>
</evidence>
<dbReference type="OrthoDB" id="4132249at2759"/>
<feature type="region of interest" description="Disordered" evidence="8">
    <location>
        <begin position="178"/>
        <end position="241"/>
    </location>
</feature>
<evidence type="ECO:0000256" key="1">
    <source>
        <dbReference type="ARBA" id="ARBA00004123"/>
    </source>
</evidence>
<dbReference type="Proteomes" id="UP000799441">
    <property type="component" value="Unassembled WGS sequence"/>
</dbReference>
<sequence>MSTIAVELHQQVQPGMHPTSGDVKLEQHPASANADQNDTAAAGTNPNQPSKPLRRACDCCRKRKVKCDGLEPCGPCKKASIRCAYLQPPKKKGPKGLRSARVLHALRRIDDTVVNTGNISPTSPLSPSEHHGAWGTGWQQGWSQTSPNGTPMGYAYQPDMTPPGTMPGTVPVYAPPTSMPQSDGTYFPPQQMPPAMPTSMPQGQQQLPQHPPQYQHDAMPQHQQWGTPNSASVSVQSDQGAHHVLSPATTTSETFQSQQHASRLPSDTFQPYIQLFFQHMFPIMPVIDKQVYLDPNLYNSASSCLSSDMYCFLCAICAATIVQLDASIPQPSPISPGKATDDLFAEECLRERKNYDYVESASTLSVMTSFFLFAYYGNHEQHLKAWHCLQECITFSEHLNMDSNDSYTKLPPVEAQWRRRLYWLLFITERAYAVQRRRHCRLHRGVDMPSVFDSEDPQLLTGFVNLANLFSAVDDSFVAAWRGSRRASLCNEDWLQQTQKALDATAQILQQNGEGISETQHMDISVTREWLHVLAWQMGVSNGLIWQETSNGAGGLGLDYPIELARKVVELTTGANRGAIDAHGIGMEQKLSDIAGCLADVLKCTAGDTSNTFYEGKQYLNILLQQLSSIRGKESRYLRPLMSKMEGLMGYEMNNSLPPPDINIDGQQLQWNAMDQLPDINMGRGLSMSGGVDMLRRLSMSGNLGMPGLAMQDNLTMRRPSGRVFNEEETDAMGPWLAVNAHGPGM</sequence>
<dbReference type="EMBL" id="MU003785">
    <property type="protein sequence ID" value="KAF2722128.1"/>
    <property type="molecule type" value="Genomic_DNA"/>
</dbReference>
<keyword evidence="11" id="KW-1185">Reference proteome</keyword>
<feature type="compositionally biased region" description="Polar residues" evidence="8">
    <location>
        <begin position="114"/>
        <end position="126"/>
    </location>
</feature>
<keyword evidence="5" id="KW-0238">DNA-binding</keyword>
<accession>A0A9P4UQT3</accession>
<feature type="compositionally biased region" description="Low complexity" evidence="8">
    <location>
        <begin position="201"/>
        <end position="215"/>
    </location>
</feature>
<feature type="region of interest" description="Disordered" evidence="8">
    <location>
        <begin position="1"/>
        <end position="53"/>
    </location>
</feature>
<evidence type="ECO:0000256" key="7">
    <source>
        <dbReference type="ARBA" id="ARBA00023242"/>
    </source>
</evidence>
<evidence type="ECO:0000313" key="10">
    <source>
        <dbReference type="EMBL" id="KAF2722128.1"/>
    </source>
</evidence>
<keyword evidence="2" id="KW-0479">Metal-binding</keyword>
<comment type="caution">
    <text evidence="10">The sequence shown here is derived from an EMBL/GenBank/DDBJ whole genome shotgun (WGS) entry which is preliminary data.</text>
</comment>
<dbReference type="PANTHER" id="PTHR31668:SF18">
    <property type="entry name" value="MALTOSE FERMENTATION REGULATORY PROTEIN MAL13-RELATED"/>
    <property type="match status" value="1"/>
</dbReference>
<dbReference type="SUPFAM" id="SSF57701">
    <property type="entry name" value="Zn2/Cys6 DNA-binding domain"/>
    <property type="match status" value="1"/>
</dbReference>
<comment type="subcellular location">
    <subcellularLocation>
        <location evidence="1">Nucleus</location>
    </subcellularLocation>
</comment>
<feature type="domain" description="Zn(2)-C6 fungal-type" evidence="9">
    <location>
        <begin position="56"/>
        <end position="85"/>
    </location>
</feature>
<dbReference type="AlphaFoldDB" id="A0A9P4UQT3"/>
<evidence type="ECO:0000256" key="4">
    <source>
        <dbReference type="ARBA" id="ARBA00023015"/>
    </source>
</evidence>
<dbReference type="PANTHER" id="PTHR31668">
    <property type="entry name" value="GLUCOSE TRANSPORT TRANSCRIPTION REGULATOR RGT1-RELATED-RELATED"/>
    <property type="match status" value="1"/>
</dbReference>
<dbReference type="InterPro" id="IPR007219">
    <property type="entry name" value="XnlR_reg_dom"/>
</dbReference>
<proteinExistence type="predicted"/>
<keyword evidence="3" id="KW-0862">Zinc</keyword>
<dbReference type="Pfam" id="PF04082">
    <property type="entry name" value="Fungal_trans"/>
    <property type="match status" value="1"/>
</dbReference>
<reference evidence="10" key="1">
    <citation type="journal article" date="2020" name="Stud. Mycol.">
        <title>101 Dothideomycetes genomes: a test case for predicting lifestyles and emergence of pathogens.</title>
        <authorList>
            <person name="Haridas S."/>
            <person name="Albert R."/>
            <person name="Binder M."/>
            <person name="Bloem J."/>
            <person name="Labutti K."/>
            <person name="Salamov A."/>
            <person name="Andreopoulos B."/>
            <person name="Baker S."/>
            <person name="Barry K."/>
            <person name="Bills G."/>
            <person name="Bluhm B."/>
            <person name="Cannon C."/>
            <person name="Castanera R."/>
            <person name="Culley D."/>
            <person name="Daum C."/>
            <person name="Ezra D."/>
            <person name="Gonzalez J."/>
            <person name="Henrissat B."/>
            <person name="Kuo A."/>
            <person name="Liang C."/>
            <person name="Lipzen A."/>
            <person name="Lutzoni F."/>
            <person name="Magnuson J."/>
            <person name="Mondo S."/>
            <person name="Nolan M."/>
            <person name="Ohm R."/>
            <person name="Pangilinan J."/>
            <person name="Park H.-J."/>
            <person name="Ramirez L."/>
            <person name="Alfaro M."/>
            <person name="Sun H."/>
            <person name="Tritt A."/>
            <person name="Yoshinaga Y."/>
            <person name="Zwiers L.-H."/>
            <person name="Turgeon B."/>
            <person name="Goodwin S."/>
            <person name="Spatafora J."/>
            <person name="Crous P."/>
            <person name="Grigoriev I."/>
        </authorList>
    </citation>
    <scope>NUCLEOTIDE SEQUENCE</scope>
    <source>
        <strain evidence="10">CBS 116435</strain>
    </source>
</reference>
<name>A0A9P4UQT3_9PEZI</name>
<dbReference type="CDD" id="cd00067">
    <property type="entry name" value="GAL4"/>
    <property type="match status" value="1"/>
</dbReference>
<keyword evidence="4" id="KW-0805">Transcription regulation</keyword>
<dbReference type="GO" id="GO:0000981">
    <property type="term" value="F:DNA-binding transcription factor activity, RNA polymerase II-specific"/>
    <property type="evidence" value="ECO:0007669"/>
    <property type="project" value="InterPro"/>
</dbReference>
<evidence type="ECO:0000259" key="9">
    <source>
        <dbReference type="PROSITE" id="PS50048"/>
    </source>
</evidence>
<gene>
    <name evidence="10" type="ORF">K431DRAFT_284328</name>
</gene>
<feature type="compositionally biased region" description="Polar residues" evidence="8">
    <location>
        <begin position="221"/>
        <end position="239"/>
    </location>
</feature>
<dbReference type="GO" id="GO:0006351">
    <property type="term" value="P:DNA-templated transcription"/>
    <property type="evidence" value="ECO:0007669"/>
    <property type="project" value="InterPro"/>
</dbReference>
<dbReference type="CDD" id="cd12148">
    <property type="entry name" value="fungal_TF_MHR"/>
    <property type="match status" value="1"/>
</dbReference>
<keyword evidence="7" id="KW-0539">Nucleus</keyword>
<protein>
    <recommendedName>
        <fullName evidence="9">Zn(2)-C6 fungal-type domain-containing protein</fullName>
    </recommendedName>
</protein>
<evidence type="ECO:0000256" key="5">
    <source>
        <dbReference type="ARBA" id="ARBA00023125"/>
    </source>
</evidence>
<dbReference type="GO" id="GO:0008270">
    <property type="term" value="F:zinc ion binding"/>
    <property type="evidence" value="ECO:0007669"/>
    <property type="project" value="InterPro"/>
</dbReference>
<feature type="region of interest" description="Disordered" evidence="8">
    <location>
        <begin position="114"/>
        <end position="133"/>
    </location>
</feature>
<dbReference type="Pfam" id="PF00172">
    <property type="entry name" value="Zn_clus"/>
    <property type="match status" value="1"/>
</dbReference>
<dbReference type="PROSITE" id="PS00463">
    <property type="entry name" value="ZN2_CY6_FUNGAL_1"/>
    <property type="match status" value="1"/>
</dbReference>
<keyword evidence="6" id="KW-0804">Transcription</keyword>
<evidence type="ECO:0000313" key="11">
    <source>
        <dbReference type="Proteomes" id="UP000799441"/>
    </source>
</evidence>
<feature type="compositionally biased region" description="Polar residues" evidence="8">
    <location>
        <begin position="33"/>
        <end position="50"/>
    </location>
</feature>
<dbReference type="InterPro" id="IPR050797">
    <property type="entry name" value="Carb_Metab_Trans_Reg"/>
</dbReference>
<evidence type="ECO:0000256" key="3">
    <source>
        <dbReference type="ARBA" id="ARBA00022833"/>
    </source>
</evidence>
<organism evidence="10 11">
    <name type="scientific">Polychaeton citri CBS 116435</name>
    <dbReference type="NCBI Taxonomy" id="1314669"/>
    <lineage>
        <taxon>Eukaryota</taxon>
        <taxon>Fungi</taxon>
        <taxon>Dikarya</taxon>
        <taxon>Ascomycota</taxon>
        <taxon>Pezizomycotina</taxon>
        <taxon>Dothideomycetes</taxon>
        <taxon>Dothideomycetidae</taxon>
        <taxon>Capnodiales</taxon>
        <taxon>Capnodiaceae</taxon>
        <taxon>Polychaeton</taxon>
    </lineage>
</organism>
<dbReference type="SMART" id="SM00066">
    <property type="entry name" value="GAL4"/>
    <property type="match status" value="1"/>
</dbReference>
<dbReference type="GO" id="GO:0003677">
    <property type="term" value="F:DNA binding"/>
    <property type="evidence" value="ECO:0007669"/>
    <property type="project" value="UniProtKB-KW"/>
</dbReference>
<dbReference type="InterPro" id="IPR001138">
    <property type="entry name" value="Zn2Cys6_DnaBD"/>
</dbReference>
<evidence type="ECO:0000256" key="8">
    <source>
        <dbReference type="SAM" id="MobiDB-lite"/>
    </source>
</evidence>
<dbReference type="PROSITE" id="PS50048">
    <property type="entry name" value="ZN2_CY6_FUNGAL_2"/>
    <property type="match status" value="1"/>
</dbReference>